<gene>
    <name evidence="3" type="ORF">A6M13_13040</name>
</gene>
<evidence type="ECO:0000256" key="2">
    <source>
        <dbReference type="ARBA" id="ARBA00022705"/>
    </source>
</evidence>
<dbReference type="GO" id="GO:0006260">
    <property type="term" value="P:DNA replication"/>
    <property type="evidence" value="ECO:0007669"/>
    <property type="project" value="UniProtKB-KW"/>
</dbReference>
<dbReference type="EMBL" id="MASJ01000013">
    <property type="protein sequence ID" value="OCS85536.1"/>
    <property type="molecule type" value="Genomic_DNA"/>
</dbReference>
<dbReference type="Pfam" id="PF01446">
    <property type="entry name" value="Rep_1"/>
    <property type="match status" value="1"/>
</dbReference>
<comment type="caution">
    <text evidence="3">The sequence shown here is derived from an EMBL/GenBank/DDBJ whole genome shotgun (WGS) entry which is preliminary data.</text>
</comment>
<sequence>MTKKQEGKIGKAELKSTELGVYILERCTPKKDLVRKLVEYAKGVFTPKTLERVKTCGDFMQHLTTFDMNAKRVHRSNSCGNRFCPICTWNKAKKDAIQISVTMQGIREEKDQEFILMTLTAPNVSGAELKNEIDKFNVAFKNLMKRQAVKKVINGYIRKLEVTYNKERFITKEMYNNPKRQEYFVKRGLEIGDNNPNYDTYHPHFHVVMAVNKSYFNQATQYISQAKWLEMWQECMNDSSITQVDIRKVRSSEKSENGAVLEVAKYSAKGNELYHSKSVFEIFYKALKGRQLLTFNGLFKDYVKKFKNGELDKYKKQDDTEYTHLLTSVWQKSKYENVLRELTVEEFEEYNTKAKHIEENDEVE</sequence>
<evidence type="ECO:0000313" key="4">
    <source>
        <dbReference type="Proteomes" id="UP000093199"/>
    </source>
</evidence>
<keyword evidence="2" id="KW-0235">DNA replication</keyword>
<protein>
    <submittedName>
        <fullName evidence="3">Replication protein</fullName>
    </submittedName>
</protein>
<dbReference type="STRING" id="33978.A6M13_13040"/>
<dbReference type="InterPro" id="IPR000989">
    <property type="entry name" value="Rep"/>
</dbReference>
<dbReference type="GO" id="GO:0003677">
    <property type="term" value="F:DNA binding"/>
    <property type="evidence" value="ECO:0007669"/>
    <property type="project" value="InterPro"/>
</dbReference>
<comment type="similarity">
    <text evidence="1">Belongs to the Gram-positive plasmids replication protein type 1 family.</text>
</comment>
<evidence type="ECO:0000256" key="1">
    <source>
        <dbReference type="ARBA" id="ARBA00008909"/>
    </source>
</evidence>
<dbReference type="AlphaFoldDB" id="A0A1C0YEB7"/>
<proteinExistence type="inferred from homology"/>
<keyword evidence="4" id="KW-1185">Reference proteome</keyword>
<organism evidence="3 4">
    <name type="scientific">Caryophanon tenue</name>
    <dbReference type="NCBI Taxonomy" id="33978"/>
    <lineage>
        <taxon>Bacteria</taxon>
        <taxon>Bacillati</taxon>
        <taxon>Bacillota</taxon>
        <taxon>Bacilli</taxon>
        <taxon>Bacillales</taxon>
        <taxon>Caryophanaceae</taxon>
        <taxon>Caryophanon</taxon>
    </lineage>
</organism>
<accession>A0A1C0YEB7</accession>
<name>A0A1C0YEB7_9BACL</name>
<dbReference type="RefSeq" id="WP_066544878.1">
    <property type="nucleotide sequence ID" value="NZ_MASJ01000013.1"/>
</dbReference>
<dbReference type="Proteomes" id="UP000093199">
    <property type="component" value="Unassembled WGS sequence"/>
</dbReference>
<dbReference type="OrthoDB" id="5540934at2"/>
<reference evidence="3 4" key="1">
    <citation type="submission" date="2016-07" db="EMBL/GenBank/DDBJ databases">
        <title>Caryophanon tenue genome sequencing.</title>
        <authorList>
            <person name="Verma A."/>
            <person name="Pal Y."/>
            <person name="Krishnamurthi S."/>
        </authorList>
    </citation>
    <scope>NUCLEOTIDE SEQUENCE [LARGE SCALE GENOMIC DNA]</scope>
    <source>
        <strain evidence="3 4">DSM 14152</strain>
    </source>
</reference>
<evidence type="ECO:0000313" key="3">
    <source>
        <dbReference type="EMBL" id="OCS85536.1"/>
    </source>
</evidence>